<keyword evidence="2" id="KW-1185">Reference proteome</keyword>
<name>A0A8X6NSQ9_NEPPI</name>
<reference evidence="1" key="1">
    <citation type="submission" date="2020-08" db="EMBL/GenBank/DDBJ databases">
        <title>Multicomponent nature underlies the extraordinary mechanical properties of spider dragline silk.</title>
        <authorList>
            <person name="Kono N."/>
            <person name="Nakamura H."/>
            <person name="Mori M."/>
            <person name="Yoshida Y."/>
            <person name="Ohtoshi R."/>
            <person name="Malay A.D."/>
            <person name="Moran D.A.P."/>
            <person name="Tomita M."/>
            <person name="Numata K."/>
            <person name="Arakawa K."/>
        </authorList>
    </citation>
    <scope>NUCLEOTIDE SEQUENCE</scope>
</reference>
<comment type="caution">
    <text evidence="1">The sequence shown here is derived from an EMBL/GenBank/DDBJ whole genome shotgun (WGS) entry which is preliminary data.</text>
</comment>
<sequence>MTGLEWPKHPYFESVCGGSRTKKKMDVPCDSRLGGKERRGWNRSESPQQVRIELLNIWIVFCIRLNTETGTQFLERRTIFDEGTAS</sequence>
<dbReference type="Proteomes" id="UP000887013">
    <property type="component" value="Unassembled WGS sequence"/>
</dbReference>
<organism evidence="1 2">
    <name type="scientific">Nephila pilipes</name>
    <name type="common">Giant wood spider</name>
    <name type="synonym">Nephila maculata</name>
    <dbReference type="NCBI Taxonomy" id="299642"/>
    <lineage>
        <taxon>Eukaryota</taxon>
        <taxon>Metazoa</taxon>
        <taxon>Ecdysozoa</taxon>
        <taxon>Arthropoda</taxon>
        <taxon>Chelicerata</taxon>
        <taxon>Arachnida</taxon>
        <taxon>Araneae</taxon>
        <taxon>Araneomorphae</taxon>
        <taxon>Entelegynae</taxon>
        <taxon>Araneoidea</taxon>
        <taxon>Nephilidae</taxon>
        <taxon>Nephila</taxon>
    </lineage>
</organism>
<gene>
    <name evidence="1" type="ORF">NPIL_52161</name>
</gene>
<accession>A0A8X6NSQ9</accession>
<protein>
    <submittedName>
        <fullName evidence="1">Uncharacterized protein</fullName>
    </submittedName>
</protein>
<dbReference type="AlphaFoldDB" id="A0A8X6NSQ9"/>
<proteinExistence type="predicted"/>
<evidence type="ECO:0000313" key="1">
    <source>
        <dbReference type="EMBL" id="GFT29277.1"/>
    </source>
</evidence>
<dbReference type="EMBL" id="BMAW01107415">
    <property type="protein sequence ID" value="GFT29277.1"/>
    <property type="molecule type" value="Genomic_DNA"/>
</dbReference>
<evidence type="ECO:0000313" key="2">
    <source>
        <dbReference type="Proteomes" id="UP000887013"/>
    </source>
</evidence>